<feature type="region of interest" description="Disordered" evidence="1">
    <location>
        <begin position="50"/>
        <end position="134"/>
    </location>
</feature>
<protein>
    <submittedName>
        <fullName evidence="2">Uncharacterized protein</fullName>
    </submittedName>
</protein>
<proteinExistence type="predicted"/>
<feature type="compositionally biased region" description="Basic and acidic residues" evidence="1">
    <location>
        <begin position="67"/>
        <end position="80"/>
    </location>
</feature>
<evidence type="ECO:0000313" key="2">
    <source>
        <dbReference type="EMBL" id="AKD04349.1"/>
    </source>
</evidence>
<dbReference type="STRING" id="400092.PKOR_16210"/>
<feature type="compositionally biased region" description="Low complexity" evidence="1">
    <location>
        <begin position="124"/>
        <end position="134"/>
    </location>
</feature>
<dbReference type="HOGENOM" id="CLU_979543_0_0_10"/>
<evidence type="ECO:0000313" key="3">
    <source>
        <dbReference type="Proteomes" id="UP000033109"/>
    </source>
</evidence>
<organism evidence="2 3">
    <name type="scientific">Pontibacter korlensis</name>
    <dbReference type="NCBI Taxonomy" id="400092"/>
    <lineage>
        <taxon>Bacteria</taxon>
        <taxon>Pseudomonadati</taxon>
        <taxon>Bacteroidota</taxon>
        <taxon>Cytophagia</taxon>
        <taxon>Cytophagales</taxon>
        <taxon>Hymenobacteraceae</taxon>
        <taxon>Pontibacter</taxon>
    </lineage>
</organism>
<dbReference type="RefSeq" id="WP_046312118.1">
    <property type="nucleotide sequence ID" value="NZ_CBCSCY010000029.1"/>
</dbReference>
<evidence type="ECO:0000256" key="1">
    <source>
        <dbReference type="SAM" id="MobiDB-lite"/>
    </source>
</evidence>
<sequence length="284" mass="31982">MNTLAIIISIIALLGAGFAFLRAASAYNMLTKRINKLQDHTTDLERRLRRLEGNASRGNRQGSEQSEGVRQKKQRQEQQGEQRQQQRQAQQTPQAGEAAEQQKRRKNKRRKNETIERLTPEVGAKAAPASASSAVRMEFKGGDLLDELEKEAGKATPPPVQPEEMPDAEPEAMPGLTADTRTRFAIIPEDGMIRQHQLQQNPDSDSYIEMDLPADGSNTTRYRFNLSGNHAFVIAQGMDRLENAFSFEKPSNRMVSRVVLQGDGILTKVNNDWKIQEKARIDFR</sequence>
<dbReference type="PATRIC" id="fig|400092.3.peg.3554"/>
<feature type="compositionally biased region" description="Polar residues" evidence="1">
    <location>
        <begin position="56"/>
        <end position="66"/>
    </location>
</feature>
<dbReference type="Proteomes" id="UP000033109">
    <property type="component" value="Chromosome"/>
</dbReference>
<name>A0A0E3ZGS5_9BACT</name>
<reference evidence="2 3" key="1">
    <citation type="journal article" date="2015" name="Sci. Rep.">
        <title>Unraveling adaptation of Pontibacter korlensis to radiation and infertility in desert through complete genome and comparative transcriptomic analysis.</title>
        <authorList>
            <person name="Dai J."/>
            <person name="Dai W."/>
            <person name="Qiu C."/>
            <person name="Yang Z."/>
            <person name="Zhang Y."/>
            <person name="Zhou M."/>
            <person name="Zhang L."/>
            <person name="Fang C."/>
            <person name="Gao Q."/>
            <person name="Yang Q."/>
            <person name="Li X."/>
            <person name="Wang Z."/>
            <person name="Wang Z."/>
            <person name="Jia Z."/>
            <person name="Chen X."/>
        </authorList>
    </citation>
    <scope>NUCLEOTIDE SEQUENCE [LARGE SCALE GENOMIC DNA]</scope>
    <source>
        <strain evidence="2 3">X14-1T</strain>
    </source>
</reference>
<feature type="compositionally biased region" description="Low complexity" evidence="1">
    <location>
        <begin position="81"/>
        <end position="96"/>
    </location>
</feature>
<dbReference type="KEGG" id="pko:PKOR_16210"/>
<keyword evidence="3" id="KW-1185">Reference proteome</keyword>
<accession>A0A0E3ZGS5</accession>
<dbReference type="EMBL" id="CP009621">
    <property type="protein sequence ID" value="AKD04349.1"/>
    <property type="molecule type" value="Genomic_DNA"/>
</dbReference>
<gene>
    <name evidence="2" type="ORF">PKOR_16210</name>
</gene>
<dbReference type="AlphaFoldDB" id="A0A0E3ZGS5"/>
<feature type="region of interest" description="Disordered" evidence="1">
    <location>
        <begin position="150"/>
        <end position="173"/>
    </location>
</feature>
<dbReference type="OrthoDB" id="893104at2"/>